<evidence type="ECO:0000256" key="6">
    <source>
        <dbReference type="HAMAP-Rule" id="MF_00163"/>
    </source>
</evidence>
<protein>
    <recommendedName>
        <fullName evidence="6">Peptide deformylase</fullName>
        <shortName evidence="6">PDF</shortName>
        <ecNumber evidence="6">3.5.1.88</ecNumber>
    </recommendedName>
    <alternativeName>
        <fullName evidence="6">Polypeptide deformylase</fullName>
    </alternativeName>
</protein>
<dbReference type="GO" id="GO:0042586">
    <property type="term" value="F:peptide deformylase activity"/>
    <property type="evidence" value="ECO:0007669"/>
    <property type="project" value="UniProtKB-UniRule"/>
</dbReference>
<evidence type="ECO:0000313" key="7">
    <source>
        <dbReference type="EMBL" id="KZN36409.1"/>
    </source>
</evidence>
<keyword evidence="5 6" id="KW-0408">Iron</keyword>
<feature type="binding site" evidence="6">
    <location>
        <position position="149"/>
    </location>
    <ligand>
        <name>Fe cation</name>
        <dbReference type="ChEBI" id="CHEBI:24875"/>
    </ligand>
</feature>
<feature type="active site" evidence="6">
    <location>
        <position position="150"/>
    </location>
</feature>
<reference evidence="7 8" key="1">
    <citation type="submission" date="2013-07" db="EMBL/GenBank/DDBJ databases">
        <title>Comparative Genomic and Metabolomic Analysis of Twelve Strains of Pseudoalteromonas luteoviolacea.</title>
        <authorList>
            <person name="Vynne N.G."/>
            <person name="Mansson M."/>
            <person name="Gram L."/>
        </authorList>
    </citation>
    <scope>NUCLEOTIDE SEQUENCE [LARGE SCALE GENOMIC DNA]</scope>
    <source>
        <strain evidence="7 8">DSM 6061</strain>
    </source>
</reference>
<dbReference type="FunFam" id="3.90.45.10:FF:000003">
    <property type="entry name" value="Peptide deformylase"/>
    <property type="match status" value="1"/>
</dbReference>
<dbReference type="PIRSF" id="PIRSF004749">
    <property type="entry name" value="Pep_def"/>
    <property type="match status" value="1"/>
</dbReference>
<dbReference type="Proteomes" id="UP000076643">
    <property type="component" value="Unassembled WGS sequence"/>
</dbReference>
<proteinExistence type="inferred from homology"/>
<dbReference type="PANTHER" id="PTHR10458:SF21">
    <property type="entry name" value="PEPTIDE DEFORMYLASE"/>
    <property type="match status" value="1"/>
</dbReference>
<comment type="function">
    <text evidence="6">Removes the formyl group from the N-terminal Met of newly synthesized proteins. Requires at least a dipeptide for an efficient rate of reaction. N-terminal L-methionine is a prerequisite for activity but the enzyme has broad specificity at other positions.</text>
</comment>
<accession>A0A166W9V0</accession>
<keyword evidence="4 6" id="KW-0648">Protein biosynthesis</keyword>
<comment type="similarity">
    <text evidence="1 6">Belongs to the polypeptide deformylase family.</text>
</comment>
<keyword evidence="3 6" id="KW-0378">Hydrolase</keyword>
<keyword evidence="2 6" id="KW-0479">Metal-binding</keyword>
<organism evidence="7 8">
    <name type="scientific">Pseudoalteromonas luteoviolacea DSM 6061</name>
    <dbReference type="NCBI Taxonomy" id="1365250"/>
    <lineage>
        <taxon>Bacteria</taxon>
        <taxon>Pseudomonadati</taxon>
        <taxon>Pseudomonadota</taxon>
        <taxon>Gammaproteobacteria</taxon>
        <taxon>Alteromonadales</taxon>
        <taxon>Pseudoalteromonadaceae</taxon>
        <taxon>Pseudoalteromonas</taxon>
    </lineage>
</organism>
<evidence type="ECO:0000256" key="2">
    <source>
        <dbReference type="ARBA" id="ARBA00022723"/>
    </source>
</evidence>
<comment type="catalytic activity">
    <reaction evidence="6">
        <text>N-terminal N-formyl-L-methionyl-[peptide] + H2O = N-terminal L-methionyl-[peptide] + formate</text>
        <dbReference type="Rhea" id="RHEA:24420"/>
        <dbReference type="Rhea" id="RHEA-COMP:10639"/>
        <dbReference type="Rhea" id="RHEA-COMP:10640"/>
        <dbReference type="ChEBI" id="CHEBI:15377"/>
        <dbReference type="ChEBI" id="CHEBI:15740"/>
        <dbReference type="ChEBI" id="CHEBI:49298"/>
        <dbReference type="ChEBI" id="CHEBI:64731"/>
        <dbReference type="EC" id="3.5.1.88"/>
    </reaction>
</comment>
<dbReference type="InterPro" id="IPR023635">
    <property type="entry name" value="Peptide_deformylase"/>
</dbReference>
<evidence type="ECO:0000256" key="4">
    <source>
        <dbReference type="ARBA" id="ARBA00022917"/>
    </source>
</evidence>
<comment type="caution">
    <text evidence="7">The sequence shown here is derived from an EMBL/GenBank/DDBJ whole genome shotgun (WGS) entry which is preliminary data.</text>
</comment>
<evidence type="ECO:0000256" key="5">
    <source>
        <dbReference type="ARBA" id="ARBA00023004"/>
    </source>
</evidence>
<comment type="cofactor">
    <cofactor evidence="6">
        <name>Fe(2+)</name>
        <dbReference type="ChEBI" id="CHEBI:29033"/>
    </cofactor>
    <text evidence="6">Binds 1 Fe(2+) ion.</text>
</comment>
<dbReference type="GO" id="GO:0046872">
    <property type="term" value="F:metal ion binding"/>
    <property type="evidence" value="ECO:0007669"/>
    <property type="project" value="UniProtKB-KW"/>
</dbReference>
<name>A0A166W9V0_9GAMM</name>
<dbReference type="EC" id="3.5.1.88" evidence="6"/>
<feature type="binding site" evidence="6">
    <location>
        <position position="153"/>
    </location>
    <ligand>
        <name>Fe cation</name>
        <dbReference type="ChEBI" id="CHEBI:24875"/>
    </ligand>
</feature>
<evidence type="ECO:0000256" key="1">
    <source>
        <dbReference type="ARBA" id="ARBA00010759"/>
    </source>
</evidence>
<evidence type="ECO:0000256" key="3">
    <source>
        <dbReference type="ARBA" id="ARBA00022801"/>
    </source>
</evidence>
<evidence type="ECO:0000313" key="8">
    <source>
        <dbReference type="Proteomes" id="UP000076643"/>
    </source>
</evidence>
<sequence>MQQSYEPTKQFEIAHLGQPILKMQAKLVGNILSDECQNLISEMMRTVELAGGVGIAAPQIFKSVRIFIMCSKPNARYPDAPLMQPTAIINPELIEASIDKEKGWEGCLSVPSLRGLVPRHKKIKVQYYDQNGQKHQTIYTGFIARIFQHEMDHLDGLTFVDRVESVQDLVSESYWYEHFAPNA</sequence>
<dbReference type="GO" id="GO:0006412">
    <property type="term" value="P:translation"/>
    <property type="evidence" value="ECO:0007669"/>
    <property type="project" value="UniProtKB-UniRule"/>
</dbReference>
<dbReference type="PATRIC" id="fig|1365250.3.peg.3082"/>
<dbReference type="PRINTS" id="PR01576">
    <property type="entry name" value="PDEFORMYLASE"/>
</dbReference>
<dbReference type="CDD" id="cd00487">
    <property type="entry name" value="Pep_deformylase"/>
    <property type="match status" value="1"/>
</dbReference>
<gene>
    <name evidence="6" type="primary">def</name>
    <name evidence="7" type="ORF">N475_17395</name>
</gene>
<dbReference type="NCBIfam" id="TIGR00079">
    <property type="entry name" value="pept_deformyl"/>
    <property type="match status" value="1"/>
</dbReference>
<dbReference type="PANTHER" id="PTHR10458">
    <property type="entry name" value="PEPTIDE DEFORMYLASE"/>
    <property type="match status" value="1"/>
</dbReference>
<dbReference type="RefSeq" id="WP_063358221.1">
    <property type="nucleotide sequence ID" value="NZ_AQHB01000049.1"/>
</dbReference>
<dbReference type="EMBL" id="AUYB01000107">
    <property type="protein sequence ID" value="KZN36409.1"/>
    <property type="molecule type" value="Genomic_DNA"/>
</dbReference>
<dbReference type="Pfam" id="PF01327">
    <property type="entry name" value="Pep_deformylase"/>
    <property type="match status" value="1"/>
</dbReference>
<dbReference type="InterPro" id="IPR036821">
    <property type="entry name" value="Peptide_deformylase_sf"/>
</dbReference>
<dbReference type="AlphaFoldDB" id="A0A166W9V0"/>
<keyword evidence="8" id="KW-1185">Reference proteome</keyword>
<dbReference type="SUPFAM" id="SSF56420">
    <property type="entry name" value="Peptide deformylase"/>
    <property type="match status" value="1"/>
</dbReference>
<dbReference type="HAMAP" id="MF_00163">
    <property type="entry name" value="Pep_deformylase"/>
    <property type="match status" value="1"/>
</dbReference>
<dbReference type="Gene3D" id="3.90.45.10">
    <property type="entry name" value="Peptide deformylase"/>
    <property type="match status" value="1"/>
</dbReference>
<feature type="binding site" evidence="6">
    <location>
        <position position="107"/>
    </location>
    <ligand>
        <name>Fe cation</name>
        <dbReference type="ChEBI" id="CHEBI:24875"/>
    </ligand>
</feature>
<dbReference type="NCBIfam" id="NF001159">
    <property type="entry name" value="PRK00150.1-3"/>
    <property type="match status" value="1"/>
</dbReference>